<comment type="function">
    <text evidence="2 11">Endonuclease that specifically degrades the RNA of RNA-DNA hybrids.</text>
</comment>
<dbReference type="FunFam" id="3.30.420.10:FF:000089">
    <property type="entry name" value="Ribonuclease H"/>
    <property type="match status" value="1"/>
</dbReference>
<dbReference type="InterPro" id="IPR012337">
    <property type="entry name" value="RNaseH-like_sf"/>
</dbReference>
<dbReference type="PANTHER" id="PTHR10642:SF26">
    <property type="entry name" value="RIBONUCLEASE H1"/>
    <property type="match status" value="1"/>
</dbReference>
<evidence type="ECO:0000256" key="3">
    <source>
        <dbReference type="ARBA" id="ARBA00005300"/>
    </source>
</evidence>
<evidence type="ECO:0000313" key="14">
    <source>
        <dbReference type="Proteomes" id="UP000271573"/>
    </source>
</evidence>
<dbReference type="SUPFAM" id="SSF53098">
    <property type="entry name" value="Ribonuclease H-like"/>
    <property type="match status" value="1"/>
</dbReference>
<dbReference type="GO" id="GO:0000287">
    <property type="term" value="F:magnesium ion binding"/>
    <property type="evidence" value="ECO:0007669"/>
    <property type="project" value="UniProtKB-UniRule"/>
</dbReference>
<keyword evidence="11" id="KW-0963">Cytoplasm</keyword>
<feature type="binding site" evidence="11">
    <location>
        <position position="16"/>
    </location>
    <ligand>
        <name>Mg(2+)</name>
        <dbReference type="ChEBI" id="CHEBI:18420"/>
        <label>2</label>
    </ligand>
</feature>
<feature type="binding site" evidence="11">
    <location>
        <position position="141"/>
    </location>
    <ligand>
        <name>Mg(2+)</name>
        <dbReference type="ChEBI" id="CHEBI:18420"/>
        <label>2</label>
    </ligand>
</feature>
<dbReference type="GO" id="GO:0004523">
    <property type="term" value="F:RNA-DNA hybrid ribonuclease activity"/>
    <property type="evidence" value="ECO:0007669"/>
    <property type="project" value="UniProtKB-UniRule"/>
</dbReference>
<organism evidence="13 14">
    <name type="scientific">Nocardioides baekrokdamisoli</name>
    <dbReference type="NCBI Taxonomy" id="1804624"/>
    <lineage>
        <taxon>Bacteria</taxon>
        <taxon>Bacillati</taxon>
        <taxon>Actinomycetota</taxon>
        <taxon>Actinomycetes</taxon>
        <taxon>Propionibacteriales</taxon>
        <taxon>Nocardioidaceae</taxon>
        <taxon>Nocardioides</taxon>
    </lineage>
</organism>
<dbReference type="AlphaFoldDB" id="A0A3G9IVT7"/>
<dbReference type="Proteomes" id="UP000271573">
    <property type="component" value="Chromosome"/>
</dbReference>
<keyword evidence="6 11" id="KW-0540">Nuclease</keyword>
<protein>
    <recommendedName>
        <fullName evidence="5 11">Ribonuclease H</fullName>
        <shortName evidence="11">RNase H</shortName>
        <ecNumber evidence="5 11">3.1.26.4</ecNumber>
    </recommendedName>
</protein>
<evidence type="ECO:0000256" key="10">
    <source>
        <dbReference type="ARBA" id="ARBA00022842"/>
    </source>
</evidence>
<dbReference type="Gene3D" id="3.30.420.10">
    <property type="entry name" value="Ribonuclease H-like superfamily/Ribonuclease H"/>
    <property type="match status" value="1"/>
</dbReference>
<dbReference type="InterPro" id="IPR036397">
    <property type="entry name" value="RNaseH_sf"/>
</dbReference>
<dbReference type="NCBIfam" id="NF001236">
    <property type="entry name" value="PRK00203.1"/>
    <property type="match status" value="1"/>
</dbReference>
<feature type="binding site" evidence="11">
    <location>
        <position position="55"/>
    </location>
    <ligand>
        <name>Mg(2+)</name>
        <dbReference type="ChEBI" id="CHEBI:18420"/>
        <label>1</label>
    </ligand>
</feature>
<dbReference type="PROSITE" id="PS50879">
    <property type="entry name" value="RNASE_H_1"/>
    <property type="match status" value="1"/>
</dbReference>
<evidence type="ECO:0000256" key="1">
    <source>
        <dbReference type="ARBA" id="ARBA00000077"/>
    </source>
</evidence>
<evidence type="ECO:0000259" key="12">
    <source>
        <dbReference type="PROSITE" id="PS50879"/>
    </source>
</evidence>
<comment type="cofactor">
    <cofactor evidence="11">
        <name>Mg(2+)</name>
        <dbReference type="ChEBI" id="CHEBI:18420"/>
    </cofactor>
    <text evidence="11">Binds 1 Mg(2+) ion per subunit. May bind a second metal ion at a regulatory site, or after substrate binding.</text>
</comment>
<evidence type="ECO:0000256" key="6">
    <source>
        <dbReference type="ARBA" id="ARBA00022722"/>
    </source>
</evidence>
<comment type="subunit">
    <text evidence="4 11">Monomer.</text>
</comment>
<keyword evidence="8 11" id="KW-0255">Endonuclease</keyword>
<keyword evidence="7 11" id="KW-0479">Metal-binding</keyword>
<gene>
    <name evidence="11 13" type="primary">rnhA</name>
    <name evidence="13" type="ORF">Back2_07300</name>
</gene>
<evidence type="ECO:0000256" key="2">
    <source>
        <dbReference type="ARBA" id="ARBA00004065"/>
    </source>
</evidence>
<feature type="binding site" evidence="11">
    <location>
        <position position="77"/>
    </location>
    <ligand>
        <name>Mg(2+)</name>
        <dbReference type="ChEBI" id="CHEBI:18420"/>
        <label>1</label>
    </ligand>
</feature>
<dbReference type="GO" id="GO:0003676">
    <property type="term" value="F:nucleic acid binding"/>
    <property type="evidence" value="ECO:0007669"/>
    <property type="project" value="InterPro"/>
</dbReference>
<dbReference type="KEGG" id="nbe:Back2_07300"/>
<evidence type="ECO:0000313" key="13">
    <source>
        <dbReference type="EMBL" id="BBH16443.1"/>
    </source>
</evidence>
<evidence type="ECO:0000256" key="5">
    <source>
        <dbReference type="ARBA" id="ARBA00012180"/>
    </source>
</evidence>
<evidence type="ECO:0000256" key="8">
    <source>
        <dbReference type="ARBA" id="ARBA00022759"/>
    </source>
</evidence>
<feature type="binding site" evidence="11">
    <location>
        <position position="16"/>
    </location>
    <ligand>
        <name>Mg(2+)</name>
        <dbReference type="ChEBI" id="CHEBI:18420"/>
        <label>1</label>
    </ligand>
</feature>
<proteinExistence type="inferred from homology"/>
<comment type="similarity">
    <text evidence="3 11">Belongs to the RNase H family.</text>
</comment>
<dbReference type="GO" id="GO:0043137">
    <property type="term" value="P:DNA replication, removal of RNA primer"/>
    <property type="evidence" value="ECO:0007669"/>
    <property type="project" value="TreeGrafter"/>
</dbReference>
<keyword evidence="10 11" id="KW-0460">Magnesium</keyword>
<evidence type="ECO:0000256" key="9">
    <source>
        <dbReference type="ARBA" id="ARBA00022801"/>
    </source>
</evidence>
<dbReference type="EC" id="3.1.26.4" evidence="5 11"/>
<evidence type="ECO:0000256" key="4">
    <source>
        <dbReference type="ARBA" id="ARBA00011245"/>
    </source>
</evidence>
<dbReference type="InterPro" id="IPR050092">
    <property type="entry name" value="RNase_H"/>
</dbReference>
<dbReference type="Pfam" id="PF00075">
    <property type="entry name" value="RNase_H"/>
    <property type="match status" value="1"/>
</dbReference>
<dbReference type="CDD" id="cd09278">
    <property type="entry name" value="RNase_HI_prokaryote_like"/>
    <property type="match status" value="1"/>
</dbReference>
<dbReference type="InterPro" id="IPR022892">
    <property type="entry name" value="RNaseHI"/>
</dbReference>
<comment type="catalytic activity">
    <reaction evidence="1 11">
        <text>Endonucleolytic cleavage to 5'-phosphomonoester.</text>
        <dbReference type="EC" id="3.1.26.4"/>
    </reaction>
</comment>
<dbReference type="HAMAP" id="MF_00042">
    <property type="entry name" value="RNase_H"/>
    <property type="match status" value="1"/>
</dbReference>
<keyword evidence="14" id="KW-1185">Reference proteome</keyword>
<dbReference type="PANTHER" id="PTHR10642">
    <property type="entry name" value="RIBONUCLEASE H1"/>
    <property type="match status" value="1"/>
</dbReference>
<dbReference type="GO" id="GO:0005737">
    <property type="term" value="C:cytoplasm"/>
    <property type="evidence" value="ECO:0007669"/>
    <property type="project" value="UniProtKB-SubCell"/>
</dbReference>
<dbReference type="InterPro" id="IPR002156">
    <property type="entry name" value="RNaseH_domain"/>
</dbReference>
<evidence type="ECO:0000256" key="7">
    <source>
        <dbReference type="ARBA" id="ARBA00022723"/>
    </source>
</evidence>
<comment type="subcellular location">
    <subcellularLocation>
        <location evidence="11">Cytoplasm</location>
    </subcellularLocation>
</comment>
<dbReference type="EMBL" id="AP019307">
    <property type="protein sequence ID" value="BBH16443.1"/>
    <property type="molecule type" value="Genomic_DNA"/>
</dbReference>
<keyword evidence="9 11" id="KW-0378">Hydrolase</keyword>
<name>A0A3G9IVT7_9ACTN</name>
<accession>A0A3G9IVT7</accession>
<feature type="domain" description="RNase H type-1" evidence="12">
    <location>
        <begin position="7"/>
        <end position="149"/>
    </location>
</feature>
<reference evidence="13 14" key="1">
    <citation type="submission" date="2018-11" db="EMBL/GenBank/DDBJ databases">
        <title>Complete genome sequence of Nocardioides baekrokdamisoli strain KCTC 39748.</title>
        <authorList>
            <person name="Kang S.W."/>
            <person name="Lee K.C."/>
            <person name="Kim K.K."/>
            <person name="Kim J.S."/>
            <person name="Kim D.S."/>
            <person name="Ko S.H."/>
            <person name="Yang S.H."/>
            <person name="Shin Y.K."/>
            <person name="Lee J.S."/>
        </authorList>
    </citation>
    <scope>NUCLEOTIDE SEQUENCE [LARGE SCALE GENOMIC DNA]</scope>
    <source>
        <strain evidence="13 14">KCTC 39748</strain>
    </source>
</reference>
<evidence type="ECO:0000256" key="11">
    <source>
        <dbReference type="HAMAP-Rule" id="MF_00042"/>
    </source>
</evidence>
<sequence length="158" mass="17348">MRTLTPMSDVVVIHTDGGCTPNPGPGGWGAVLRYGEHARELFGGEPTETTNNRMELTAPIMALETLSRPCVVHIYTDSTYVRGGITGWLAGWKRNGWKTSAKQPVKNVDLWQRLEAACERHEVEWFWVKGHAGVADNELADELATRGMQAAMAEAARG</sequence>